<feature type="domain" description="Kinesin motor" evidence="11">
    <location>
        <begin position="363"/>
        <end position="682"/>
    </location>
</feature>
<comment type="similarity">
    <text evidence="8 9">Belongs to the TRAFAC class myosin-kinesin ATPase superfamily. Kinesin family.</text>
</comment>
<evidence type="ECO:0000256" key="4">
    <source>
        <dbReference type="ARBA" id="ARBA00022741"/>
    </source>
</evidence>
<accession>A0ABP9Z4C2</accession>
<sequence length="899" mass="102107">MRKLLKLDNEKAKLMLYHFQSLRQNYPALLIALWVKKDLFLCVMSRVFGDLDHKILLDALRRHDLQTYYPDLYKQGISYNDIMSQLSNHDYSKLRLRVPDDKMKFMAMYHDIKESESHNALETGTRNANQNNTVNRNRNNNNRNNYNLNTNEDEEMDTFIPDKPTIKLVYMDNPFSVNNNESIIPINNKPLEDTTASKKRPNTSKQSPERNTRRMTISNATQRTPPAKQSARDRRLSYLPRQNLNVHRSPLRGGGGGSAAAAAPTTTATKNNTSPYKQQKPTAKPKMLEEANIVEPVKEFSMERPSTRLLDAYGVPISASRIQQQKSTEIPGSLEAFISKSKAAQLPAAATTSTTFQNDLHQRIRVCVRKRPLNRKEQEESDIVPVVGPRTIQLIAPKTKIDLTRYTEKHTFTFDDVFDGSSSSEHIYARTAQPLVDYVFNGGKATCFAHGQTGSGKTYTMLDPKHGLYVLAAQDIFRMLSKPEHANLSASVGFYEIYQGQLYDLLNLKVKLTARDDGNGNIVIAGLREYPIKNVHDLMNVFEYGNQGRTTGKTGANNTSSRSHAVLQVFLKTGPEDKVYGKLSFIDLAGSERGADRGDANTKTRMEGAEINKSLLALKECIRALDQDKKHTPFRGSKLTQVLRDSFIGDSRTCMIATISPNNSNSEHTLNTLRYADRVKQLKGESDPRINNLPTTNVTEVEPVEVENDVDMTSVTSWGEDENLLDVDFPTDVMANALATPTNDRFWHTTTPEDRQEKYMKRLESPPAEVFISNNIMEDPFFSKPVRQPPVDPNMDSTMSNLEISSKKSDSMHVRQIRSFLRVHRNQVKQFEDCLAEEKKVISKISFTIAHQKEQDEEVSEKTKEDYENYLNDLDEILDRKVGYIDLIRSKIKDELIED</sequence>
<protein>
    <recommendedName>
        <fullName evidence="9">Kinesin-like protein</fullName>
    </recommendedName>
</protein>
<dbReference type="SUPFAM" id="SSF52540">
    <property type="entry name" value="P-loop containing nucleoside triphosphate hydrolases"/>
    <property type="match status" value="1"/>
</dbReference>
<name>A0ABP9Z4C2_9FUNG</name>
<dbReference type="InterPro" id="IPR036961">
    <property type="entry name" value="Kinesin_motor_dom_sf"/>
</dbReference>
<keyword evidence="3 9" id="KW-0493">Microtubule</keyword>
<evidence type="ECO:0000313" key="12">
    <source>
        <dbReference type="EMBL" id="GAA5813955.1"/>
    </source>
</evidence>
<dbReference type="InterPro" id="IPR027417">
    <property type="entry name" value="P-loop_NTPase"/>
</dbReference>
<evidence type="ECO:0000256" key="2">
    <source>
        <dbReference type="ARBA" id="ARBA00022490"/>
    </source>
</evidence>
<comment type="subcellular location">
    <subcellularLocation>
        <location evidence="1">Cytoplasm</location>
        <location evidence="1">Cytoskeleton</location>
    </subcellularLocation>
</comment>
<organism evidence="12 13">
    <name type="scientific">Mucor flavus</name>
    <dbReference type="NCBI Taxonomy" id="439312"/>
    <lineage>
        <taxon>Eukaryota</taxon>
        <taxon>Fungi</taxon>
        <taxon>Fungi incertae sedis</taxon>
        <taxon>Mucoromycota</taxon>
        <taxon>Mucoromycotina</taxon>
        <taxon>Mucoromycetes</taxon>
        <taxon>Mucorales</taxon>
        <taxon>Mucorineae</taxon>
        <taxon>Mucoraceae</taxon>
        <taxon>Mucor</taxon>
    </lineage>
</organism>
<feature type="region of interest" description="Disordered" evidence="10">
    <location>
        <begin position="116"/>
        <end position="150"/>
    </location>
</feature>
<dbReference type="Proteomes" id="UP001473302">
    <property type="component" value="Unassembled WGS sequence"/>
</dbReference>
<feature type="region of interest" description="Disordered" evidence="10">
    <location>
        <begin position="181"/>
        <end position="286"/>
    </location>
</feature>
<evidence type="ECO:0000256" key="8">
    <source>
        <dbReference type="PROSITE-ProRule" id="PRU00283"/>
    </source>
</evidence>
<dbReference type="Pfam" id="PF00225">
    <property type="entry name" value="Kinesin"/>
    <property type="match status" value="1"/>
</dbReference>
<evidence type="ECO:0000313" key="13">
    <source>
        <dbReference type="Proteomes" id="UP001473302"/>
    </source>
</evidence>
<feature type="compositionally biased region" description="Low complexity" evidence="10">
    <location>
        <begin position="125"/>
        <end position="150"/>
    </location>
</feature>
<keyword evidence="2" id="KW-0963">Cytoplasm</keyword>
<evidence type="ECO:0000256" key="3">
    <source>
        <dbReference type="ARBA" id="ARBA00022701"/>
    </source>
</evidence>
<reference evidence="12 13" key="1">
    <citation type="submission" date="2024-04" db="EMBL/GenBank/DDBJ databases">
        <title>genome sequences of Mucor flavus KT1a and Helicostylum pulchrum KT1b strains isolated from the surface of a dry-aged beef.</title>
        <authorList>
            <person name="Toyotome T."/>
            <person name="Hosono M."/>
            <person name="Torimaru M."/>
            <person name="Fukuda K."/>
            <person name="Mikami N."/>
        </authorList>
    </citation>
    <scope>NUCLEOTIDE SEQUENCE [LARGE SCALE GENOMIC DNA]</scope>
    <source>
        <strain evidence="12 13">KT1a</strain>
    </source>
</reference>
<dbReference type="InterPro" id="IPR027640">
    <property type="entry name" value="Kinesin-like_fam"/>
</dbReference>
<dbReference type="PANTHER" id="PTHR47971">
    <property type="entry name" value="KINESIN-RELATED PROTEIN 6"/>
    <property type="match status" value="1"/>
</dbReference>
<dbReference type="CDD" id="cd01367">
    <property type="entry name" value="KISc_KIF2_like"/>
    <property type="match status" value="1"/>
</dbReference>
<feature type="compositionally biased region" description="Low complexity" evidence="10">
    <location>
        <begin position="259"/>
        <end position="275"/>
    </location>
</feature>
<keyword evidence="7" id="KW-0206">Cytoskeleton</keyword>
<comment type="caution">
    <text evidence="12">The sequence shown here is derived from an EMBL/GenBank/DDBJ whole genome shotgun (WGS) entry which is preliminary data.</text>
</comment>
<dbReference type="PROSITE" id="PS00411">
    <property type="entry name" value="KINESIN_MOTOR_1"/>
    <property type="match status" value="1"/>
</dbReference>
<dbReference type="PRINTS" id="PR00380">
    <property type="entry name" value="KINESINHEAVY"/>
</dbReference>
<proteinExistence type="inferred from homology"/>
<feature type="compositionally biased region" description="Polar residues" evidence="10">
    <location>
        <begin position="214"/>
        <end position="224"/>
    </location>
</feature>
<evidence type="ECO:0000256" key="7">
    <source>
        <dbReference type="ARBA" id="ARBA00023212"/>
    </source>
</evidence>
<evidence type="ECO:0000256" key="5">
    <source>
        <dbReference type="ARBA" id="ARBA00022840"/>
    </source>
</evidence>
<evidence type="ECO:0000256" key="9">
    <source>
        <dbReference type="RuleBase" id="RU000394"/>
    </source>
</evidence>
<dbReference type="EMBL" id="BAABUK010000019">
    <property type="protein sequence ID" value="GAA5813955.1"/>
    <property type="molecule type" value="Genomic_DNA"/>
</dbReference>
<evidence type="ECO:0000256" key="1">
    <source>
        <dbReference type="ARBA" id="ARBA00004245"/>
    </source>
</evidence>
<keyword evidence="4 8" id="KW-0547">Nucleotide-binding</keyword>
<evidence type="ECO:0000259" key="11">
    <source>
        <dbReference type="PROSITE" id="PS50067"/>
    </source>
</evidence>
<dbReference type="PROSITE" id="PS50067">
    <property type="entry name" value="KINESIN_MOTOR_2"/>
    <property type="match status" value="1"/>
</dbReference>
<keyword evidence="13" id="KW-1185">Reference proteome</keyword>
<dbReference type="InterPro" id="IPR001752">
    <property type="entry name" value="Kinesin_motor_dom"/>
</dbReference>
<keyword evidence="5 8" id="KW-0067">ATP-binding</keyword>
<keyword evidence="6 8" id="KW-0505">Motor protein</keyword>
<dbReference type="Gene3D" id="3.40.850.10">
    <property type="entry name" value="Kinesin motor domain"/>
    <property type="match status" value="1"/>
</dbReference>
<evidence type="ECO:0000256" key="6">
    <source>
        <dbReference type="ARBA" id="ARBA00023175"/>
    </source>
</evidence>
<dbReference type="SMART" id="SM00129">
    <property type="entry name" value="KISc"/>
    <property type="match status" value="1"/>
</dbReference>
<gene>
    <name evidence="12" type="ORF">MFLAVUS_007445</name>
</gene>
<dbReference type="PANTHER" id="PTHR47971:SF8">
    <property type="entry name" value="KINESIN-LIKE PROTEIN"/>
    <property type="match status" value="1"/>
</dbReference>
<feature type="binding site" evidence="8">
    <location>
        <begin position="451"/>
        <end position="458"/>
    </location>
    <ligand>
        <name>ATP</name>
        <dbReference type="ChEBI" id="CHEBI:30616"/>
    </ligand>
</feature>
<evidence type="ECO:0000256" key="10">
    <source>
        <dbReference type="SAM" id="MobiDB-lite"/>
    </source>
</evidence>
<dbReference type="InterPro" id="IPR019821">
    <property type="entry name" value="Kinesin_motor_CS"/>
</dbReference>